<dbReference type="Proteomes" id="UP000186931">
    <property type="component" value="Unassembled WGS sequence"/>
</dbReference>
<feature type="transmembrane region" description="Helical" evidence="8">
    <location>
        <begin position="65"/>
        <end position="85"/>
    </location>
</feature>
<keyword evidence="6 8" id="KW-1133">Transmembrane helix</keyword>
<evidence type="ECO:0000256" key="2">
    <source>
        <dbReference type="ARBA" id="ARBA00010145"/>
    </source>
</evidence>
<evidence type="ECO:0000256" key="3">
    <source>
        <dbReference type="ARBA" id="ARBA00022448"/>
    </source>
</evidence>
<feature type="transmembrane region" description="Helical" evidence="8">
    <location>
        <begin position="39"/>
        <end position="58"/>
    </location>
</feature>
<evidence type="ECO:0000256" key="8">
    <source>
        <dbReference type="SAM" id="Phobius"/>
    </source>
</evidence>
<evidence type="ECO:0000256" key="5">
    <source>
        <dbReference type="ARBA" id="ARBA00022692"/>
    </source>
</evidence>
<dbReference type="RefSeq" id="WP_070154620.1">
    <property type="nucleotide sequence ID" value="NZ_MKQS01000014.1"/>
</dbReference>
<feature type="transmembrane region" description="Helical" evidence="8">
    <location>
        <begin position="218"/>
        <end position="240"/>
    </location>
</feature>
<evidence type="ECO:0000256" key="6">
    <source>
        <dbReference type="ARBA" id="ARBA00022989"/>
    </source>
</evidence>
<feature type="transmembrane region" description="Helical" evidence="8">
    <location>
        <begin position="97"/>
        <end position="118"/>
    </location>
</feature>
<dbReference type="AlphaFoldDB" id="A0A1E8E1Z6"/>
<dbReference type="InterPro" id="IPR004776">
    <property type="entry name" value="Mem_transp_PIN-like"/>
</dbReference>
<dbReference type="Pfam" id="PF03547">
    <property type="entry name" value="Mem_trans"/>
    <property type="match status" value="1"/>
</dbReference>
<organism evidence="9 10">
    <name type="scientific">Acinetobacter towneri</name>
    <dbReference type="NCBI Taxonomy" id="202956"/>
    <lineage>
        <taxon>Bacteria</taxon>
        <taxon>Pseudomonadati</taxon>
        <taxon>Pseudomonadota</taxon>
        <taxon>Gammaproteobacteria</taxon>
        <taxon>Moraxellales</taxon>
        <taxon>Moraxellaceae</taxon>
        <taxon>Acinetobacter</taxon>
    </lineage>
</organism>
<accession>A0A1E8E1Z6</accession>
<feature type="transmembrane region" description="Helical" evidence="8">
    <location>
        <begin position="252"/>
        <end position="272"/>
    </location>
</feature>
<proteinExistence type="inferred from homology"/>
<feature type="transmembrane region" description="Helical" evidence="8">
    <location>
        <begin position="165"/>
        <end position="183"/>
    </location>
</feature>
<feature type="transmembrane region" description="Helical" evidence="8">
    <location>
        <begin position="278"/>
        <end position="301"/>
    </location>
</feature>
<keyword evidence="3" id="KW-0813">Transport</keyword>
<dbReference type="eggNOG" id="COG0679">
    <property type="taxonomic scope" value="Bacteria"/>
</dbReference>
<protein>
    <submittedName>
        <fullName evidence="9">Transporter</fullName>
    </submittedName>
</protein>
<name>A0A1E8E1Z6_9GAMM</name>
<dbReference type="GO" id="GO:0005886">
    <property type="term" value="C:plasma membrane"/>
    <property type="evidence" value="ECO:0007669"/>
    <property type="project" value="UniProtKB-SubCell"/>
</dbReference>
<dbReference type="PANTHER" id="PTHR36838">
    <property type="entry name" value="AUXIN EFFLUX CARRIER FAMILY PROTEIN"/>
    <property type="match status" value="1"/>
</dbReference>
<dbReference type="Gene3D" id="1.20.1530.20">
    <property type="match status" value="1"/>
</dbReference>
<comment type="similarity">
    <text evidence="2">Belongs to the auxin efflux carrier (TC 2.A.69) family.</text>
</comment>
<gene>
    <name evidence="9" type="ORF">BJN41_09320</name>
</gene>
<evidence type="ECO:0000313" key="10">
    <source>
        <dbReference type="Proteomes" id="UP000186931"/>
    </source>
</evidence>
<evidence type="ECO:0000256" key="4">
    <source>
        <dbReference type="ARBA" id="ARBA00022475"/>
    </source>
</evidence>
<keyword evidence="7 8" id="KW-0472">Membrane</keyword>
<keyword evidence="4" id="KW-1003">Cell membrane</keyword>
<reference evidence="9 10" key="1">
    <citation type="submission" date="2016-10" db="EMBL/GenBank/DDBJ databases">
        <title>Genome of airborne Acinetobacter sp. 5-2Ac02 in the hospital environment: Species near to Acinetobacter towneri.</title>
        <authorList>
            <person name="Barbosa B."/>
            <person name="Fernandez-Garcia L."/>
            <person name="Gato E."/>
            <person name="Leao R."/>
            <person name="Albano R."/>
            <person name="Fernandez B."/>
            <person name="Fernandez-Cuenca F."/>
            <person name="Marques E."/>
            <person name="Tomas M."/>
        </authorList>
    </citation>
    <scope>NUCLEOTIDE SEQUENCE [LARGE SCALE GENOMIC DNA]</scope>
    <source>
        <strain evidence="9 10">5-2Ac02</strain>
    </source>
</reference>
<dbReference type="InterPro" id="IPR038770">
    <property type="entry name" value="Na+/solute_symporter_sf"/>
</dbReference>
<sequence length="302" mass="33195">MTHLIFFALFPLIALIAMGYLLKQSRMLDEPFWKGAEKLNYYILFPSMLFLNLATANIEAKSITQILLVVGLVVALVSCLLYALRGYFKTPAVRFGVYMQSMVRFNTYIGLALVAALFQVQGLALFAIILVFCIPLVNVLSVLALSDTKALQAKQILWSLMKNPLILGCILGGLYNLAGLTLWEGAEHFIRQMALSSLPLGLMCVGAALQFNGLQRDVFALALNVFGRLLFMPALAWLICQSLNIPVLESQILVLFFALPTASAAYVLTQVLGGDSRLMATIISLQTVFAALTLPIVLWLLI</sequence>
<dbReference type="GO" id="GO:0055085">
    <property type="term" value="P:transmembrane transport"/>
    <property type="evidence" value="ECO:0007669"/>
    <property type="project" value="InterPro"/>
</dbReference>
<keyword evidence="5 8" id="KW-0812">Transmembrane</keyword>
<feature type="transmembrane region" description="Helical" evidence="8">
    <location>
        <begin position="125"/>
        <end position="145"/>
    </location>
</feature>
<comment type="caution">
    <text evidence="9">The sequence shown here is derived from an EMBL/GenBank/DDBJ whole genome shotgun (WGS) entry which is preliminary data.</text>
</comment>
<evidence type="ECO:0000313" key="9">
    <source>
        <dbReference type="EMBL" id="OFE43243.1"/>
    </source>
</evidence>
<dbReference type="PANTHER" id="PTHR36838:SF4">
    <property type="entry name" value="AUXIN EFFLUX CARRIER FAMILY PROTEIN"/>
    <property type="match status" value="1"/>
</dbReference>
<evidence type="ECO:0000256" key="1">
    <source>
        <dbReference type="ARBA" id="ARBA00004651"/>
    </source>
</evidence>
<comment type="subcellular location">
    <subcellularLocation>
        <location evidence="1">Cell membrane</location>
        <topology evidence="1">Multi-pass membrane protein</topology>
    </subcellularLocation>
</comment>
<dbReference type="STRING" id="202956.BJN41_09320"/>
<evidence type="ECO:0000256" key="7">
    <source>
        <dbReference type="ARBA" id="ARBA00023136"/>
    </source>
</evidence>
<dbReference type="EMBL" id="MKQS01000014">
    <property type="protein sequence ID" value="OFE43243.1"/>
    <property type="molecule type" value="Genomic_DNA"/>
</dbReference>